<organism evidence="1 2">
    <name type="scientific">Agaricus bisporus var. burnettii (strain JB137-S8 / ATCC MYA-4627 / FGSC 10392)</name>
    <name type="common">White button mushroom</name>
    <dbReference type="NCBI Taxonomy" id="597362"/>
    <lineage>
        <taxon>Eukaryota</taxon>
        <taxon>Fungi</taxon>
        <taxon>Dikarya</taxon>
        <taxon>Basidiomycota</taxon>
        <taxon>Agaricomycotina</taxon>
        <taxon>Agaricomycetes</taxon>
        <taxon>Agaricomycetidae</taxon>
        <taxon>Agaricales</taxon>
        <taxon>Agaricineae</taxon>
        <taxon>Agaricaceae</taxon>
        <taxon>Agaricus</taxon>
    </lineage>
</organism>
<dbReference type="Gene3D" id="3.40.50.1000">
    <property type="entry name" value="HAD superfamily/HAD-like"/>
    <property type="match status" value="2"/>
</dbReference>
<dbReference type="EMBL" id="JH971405">
    <property type="protein sequence ID" value="EKM76084.1"/>
    <property type="molecule type" value="Genomic_DNA"/>
</dbReference>
<keyword evidence="2" id="KW-1185">Reference proteome</keyword>
<dbReference type="GO" id="GO:0016791">
    <property type="term" value="F:phosphatase activity"/>
    <property type="evidence" value="ECO:0007669"/>
    <property type="project" value="TreeGrafter"/>
</dbReference>
<dbReference type="RefSeq" id="XP_007333254.1">
    <property type="nucleotide sequence ID" value="XM_007333192.1"/>
</dbReference>
<dbReference type="OrthoDB" id="426235at2759"/>
<dbReference type="SUPFAM" id="SSF56784">
    <property type="entry name" value="HAD-like"/>
    <property type="match status" value="1"/>
</dbReference>
<dbReference type="eggNOG" id="KOG3040">
    <property type="taxonomic scope" value="Eukaryota"/>
</dbReference>
<dbReference type="InParanoid" id="K5VNS4"/>
<dbReference type="AlphaFoldDB" id="K5VNS4"/>
<proteinExistence type="predicted"/>
<dbReference type="InterPro" id="IPR036412">
    <property type="entry name" value="HAD-like_sf"/>
</dbReference>
<accession>K5VNS4</accession>
<evidence type="ECO:0000313" key="2">
    <source>
        <dbReference type="Proteomes" id="UP000008493"/>
    </source>
</evidence>
<dbReference type="HOGENOM" id="CLU_043473_4_0_1"/>
<gene>
    <name evidence="1" type="ORF">AGABI1DRAFT_122836</name>
</gene>
<dbReference type="InterPro" id="IPR006357">
    <property type="entry name" value="HAD-SF_hydro_IIA"/>
</dbReference>
<dbReference type="Pfam" id="PF13242">
    <property type="entry name" value="Hydrolase_like"/>
    <property type="match status" value="1"/>
</dbReference>
<dbReference type="PANTHER" id="PTHR19288:SF46">
    <property type="entry name" value="HALOACID DEHALOGENASE-LIKE HYDROLASE DOMAIN-CONTAINING PROTEIN 2"/>
    <property type="match status" value="1"/>
</dbReference>
<evidence type="ECO:0000313" key="1">
    <source>
        <dbReference type="EMBL" id="EKM76084.1"/>
    </source>
</evidence>
<dbReference type="GO" id="GO:0005737">
    <property type="term" value="C:cytoplasm"/>
    <property type="evidence" value="ECO:0007669"/>
    <property type="project" value="TreeGrafter"/>
</dbReference>
<dbReference type="PANTHER" id="PTHR19288">
    <property type="entry name" value="4-NITROPHENYLPHOSPHATASE-RELATED"/>
    <property type="match status" value="1"/>
</dbReference>
<name>K5VNS4_AGABU</name>
<dbReference type="STRING" id="597362.K5VNS4"/>
<dbReference type="Pfam" id="PF13344">
    <property type="entry name" value="Hydrolase_6"/>
    <property type="match status" value="1"/>
</dbReference>
<dbReference type="KEGG" id="abp:AGABI1DRAFT122836"/>
<dbReference type="Proteomes" id="UP000008493">
    <property type="component" value="Unassembled WGS sequence"/>
</dbReference>
<dbReference type="OMA" id="HKAKYIQ"/>
<protein>
    <submittedName>
        <fullName evidence="1">Uncharacterized protein</fullName>
    </submittedName>
</protein>
<dbReference type="InterPro" id="IPR023214">
    <property type="entry name" value="HAD_sf"/>
</dbReference>
<sequence length="348" mass="38148">MSKPRARPLIRAFLIDISGNLHVGSKPTPGAVEAFHRLRASGIPFRLCSNTSKESTPSVVQRLNNLGFNVKPSPNTRPFTDSTPDLPVGDARRLHERQEVWTSISAVAQYMQNKCLKRPYLLLSPSAKEEVFPVLGGVNDESCDSPYDSVVVGLVPELLDYSHINTAFRILIGEQNVESNVSDGLQKSNNSSRKAPYHSPPLIATHKAKYIQTENPVGLSLGPGPFVTALETAANVKAHVIGKPTKLFFETVIDDFYRTGELDKIGRNGRIVIIGDDVETDLGDGAVELGLWRILVKTGKYRAGDEARPGIVPPDEVFSSFAECVERVLTEHADHPTHTHADAVQIWT</sequence>
<reference evidence="2" key="1">
    <citation type="journal article" date="2012" name="Proc. Natl. Acad. Sci. U.S.A.">
        <title>Genome sequence of the button mushroom Agaricus bisporus reveals mechanisms governing adaptation to a humic-rich ecological niche.</title>
        <authorList>
            <person name="Morin E."/>
            <person name="Kohler A."/>
            <person name="Baker A.R."/>
            <person name="Foulongne-Oriol M."/>
            <person name="Lombard V."/>
            <person name="Nagy L.G."/>
            <person name="Ohm R.A."/>
            <person name="Patyshakuliyeva A."/>
            <person name="Brun A."/>
            <person name="Aerts A.L."/>
            <person name="Bailey A.M."/>
            <person name="Billette C."/>
            <person name="Coutinho P.M."/>
            <person name="Deakin G."/>
            <person name="Doddapaneni H."/>
            <person name="Floudas D."/>
            <person name="Grimwood J."/>
            <person name="Hilden K."/>
            <person name="Kuees U."/>
            <person name="LaButti K.M."/>
            <person name="Lapidus A."/>
            <person name="Lindquist E.A."/>
            <person name="Lucas S.M."/>
            <person name="Murat C."/>
            <person name="Riley R.W."/>
            <person name="Salamov A.A."/>
            <person name="Schmutz J."/>
            <person name="Subramanian V."/>
            <person name="Woesten H.A.B."/>
            <person name="Xu J."/>
            <person name="Eastwood D.C."/>
            <person name="Foster G.D."/>
            <person name="Sonnenberg A.S."/>
            <person name="Cullen D."/>
            <person name="de Vries R.P."/>
            <person name="Lundell T."/>
            <person name="Hibbett D.S."/>
            <person name="Henrissat B."/>
            <person name="Burton K.S."/>
            <person name="Kerrigan R.W."/>
            <person name="Challen M.P."/>
            <person name="Grigoriev I.V."/>
            <person name="Martin F."/>
        </authorList>
    </citation>
    <scope>NUCLEOTIDE SEQUENCE [LARGE SCALE GENOMIC DNA]</scope>
    <source>
        <strain evidence="2">JB137-S8 / ATCC MYA-4627 / FGSC 10392</strain>
    </source>
</reference>
<dbReference type="GeneID" id="18825938"/>